<feature type="domain" description="Retrovirus-related Pol polyprotein from transposon TNT 1-94-like beta-barrel" evidence="2">
    <location>
        <begin position="150"/>
        <end position="226"/>
    </location>
</feature>
<dbReference type="EMBL" id="JAIWQS010000131">
    <property type="protein sequence ID" value="KAJ8747654.1"/>
    <property type="molecule type" value="Genomic_DNA"/>
</dbReference>
<evidence type="ECO:0000313" key="3">
    <source>
        <dbReference type="EMBL" id="KAJ8747654.1"/>
    </source>
</evidence>
<feature type="compositionally biased region" description="Low complexity" evidence="1">
    <location>
        <begin position="130"/>
        <end position="143"/>
    </location>
</feature>
<comment type="caution">
    <text evidence="3">The sequence shown here is derived from an EMBL/GenBank/DDBJ whole genome shotgun (WGS) entry which is preliminary data.</text>
</comment>
<dbReference type="PANTHER" id="PTHR47481">
    <property type="match status" value="1"/>
</dbReference>
<dbReference type="InterPro" id="IPR054722">
    <property type="entry name" value="PolX-like_BBD"/>
</dbReference>
<keyword evidence="4" id="KW-1185">Reference proteome</keyword>
<sequence>MTFASGSRAQVRTLKGSLHALSRGDDSIVTYMDRAKRIFDQLGALDAAISEDDLVDHILRGLGSDYRPFVRNIEAKLQSISFDDLFGLLLSEELQLQATSDTLNPPAVAHYAGRQSSSAANRGRGRGNRRNGSYSGPNYSSSPHTNTKQWIVDTGASHHLTSELENLGIHSEYTGTNEVTLTNGKTLPISRVGSTTLSLSSRFFNLSNVLHVPEANLNLLSVPQFTLTNDVSVEFFHDSFVIKDRQTKQPLHRGVIQNGLYRLALDPKSPLVIQFPCLLGMLD</sequence>
<reference evidence="3 4" key="1">
    <citation type="submission" date="2021-09" db="EMBL/GenBank/DDBJ databases">
        <title>Genomic insights and catalytic innovation underlie evolution of tropane alkaloids biosynthesis.</title>
        <authorList>
            <person name="Wang Y.-J."/>
            <person name="Tian T."/>
            <person name="Huang J.-P."/>
            <person name="Huang S.-X."/>
        </authorList>
    </citation>
    <scope>NUCLEOTIDE SEQUENCE [LARGE SCALE GENOMIC DNA]</scope>
    <source>
        <strain evidence="3">KIB-2018</strain>
        <tissue evidence="3">Leaf</tissue>
    </source>
</reference>
<proteinExistence type="predicted"/>
<protein>
    <recommendedName>
        <fullName evidence="2">Retrovirus-related Pol polyprotein from transposon TNT 1-94-like beta-barrel domain-containing protein</fullName>
    </recommendedName>
</protein>
<dbReference type="Pfam" id="PF22936">
    <property type="entry name" value="Pol_BBD"/>
    <property type="match status" value="1"/>
</dbReference>
<organism evidence="3 4">
    <name type="scientific">Erythroxylum novogranatense</name>
    <dbReference type="NCBI Taxonomy" id="1862640"/>
    <lineage>
        <taxon>Eukaryota</taxon>
        <taxon>Viridiplantae</taxon>
        <taxon>Streptophyta</taxon>
        <taxon>Embryophyta</taxon>
        <taxon>Tracheophyta</taxon>
        <taxon>Spermatophyta</taxon>
        <taxon>Magnoliopsida</taxon>
        <taxon>eudicotyledons</taxon>
        <taxon>Gunneridae</taxon>
        <taxon>Pentapetalae</taxon>
        <taxon>rosids</taxon>
        <taxon>fabids</taxon>
        <taxon>Malpighiales</taxon>
        <taxon>Erythroxylaceae</taxon>
        <taxon>Erythroxylum</taxon>
    </lineage>
</organism>
<dbReference type="Pfam" id="PF14223">
    <property type="entry name" value="Retrotran_gag_2"/>
    <property type="match status" value="1"/>
</dbReference>
<dbReference type="PANTHER" id="PTHR47481:SF14">
    <property type="entry name" value="RETROTRANSPOSON COPIA-LIKE N-TERMINAL DOMAIN-CONTAINING PROTEIN"/>
    <property type="match status" value="1"/>
</dbReference>
<dbReference type="Proteomes" id="UP001159364">
    <property type="component" value="Unassembled WGS sequence"/>
</dbReference>
<feature type="compositionally biased region" description="Low complexity" evidence="1">
    <location>
        <begin position="112"/>
        <end position="122"/>
    </location>
</feature>
<evidence type="ECO:0000256" key="1">
    <source>
        <dbReference type="SAM" id="MobiDB-lite"/>
    </source>
</evidence>
<gene>
    <name evidence="3" type="ORF">K2173_006501</name>
</gene>
<evidence type="ECO:0000259" key="2">
    <source>
        <dbReference type="Pfam" id="PF22936"/>
    </source>
</evidence>
<accession>A0AAV8S654</accession>
<dbReference type="AlphaFoldDB" id="A0AAV8S654"/>
<feature type="region of interest" description="Disordered" evidence="1">
    <location>
        <begin position="105"/>
        <end position="147"/>
    </location>
</feature>
<name>A0AAV8S654_9ROSI</name>
<evidence type="ECO:0000313" key="4">
    <source>
        <dbReference type="Proteomes" id="UP001159364"/>
    </source>
</evidence>